<reference evidence="1" key="1">
    <citation type="journal article" date="2023" name="Science">
        <title>Genome structures resolve the early diversification of teleost fishes.</title>
        <authorList>
            <person name="Parey E."/>
            <person name="Louis A."/>
            <person name="Montfort J."/>
            <person name="Bouchez O."/>
            <person name="Roques C."/>
            <person name="Iampietro C."/>
            <person name="Lluch J."/>
            <person name="Castinel A."/>
            <person name="Donnadieu C."/>
            <person name="Desvignes T."/>
            <person name="Floi Bucao C."/>
            <person name="Jouanno E."/>
            <person name="Wen M."/>
            <person name="Mejri S."/>
            <person name="Dirks R."/>
            <person name="Jansen H."/>
            <person name="Henkel C."/>
            <person name="Chen W.J."/>
            <person name="Zahm M."/>
            <person name="Cabau C."/>
            <person name="Klopp C."/>
            <person name="Thompson A.W."/>
            <person name="Robinson-Rechavi M."/>
            <person name="Braasch I."/>
            <person name="Lecointre G."/>
            <person name="Bobe J."/>
            <person name="Postlethwait J.H."/>
            <person name="Berthelot C."/>
            <person name="Roest Crollius H."/>
            <person name="Guiguen Y."/>
        </authorList>
    </citation>
    <scope>NUCLEOTIDE SEQUENCE</scope>
    <source>
        <strain evidence="1">WJC10195</strain>
    </source>
</reference>
<gene>
    <name evidence="1" type="ORF">SKAU_G00361330</name>
</gene>
<proteinExistence type="predicted"/>
<dbReference type="AlphaFoldDB" id="A0A9Q1IGX2"/>
<accession>A0A9Q1IGX2</accession>
<keyword evidence="2" id="KW-1185">Reference proteome</keyword>
<dbReference type="Proteomes" id="UP001152622">
    <property type="component" value="Chromosome 17"/>
</dbReference>
<name>A0A9Q1IGX2_SYNKA</name>
<evidence type="ECO:0000313" key="2">
    <source>
        <dbReference type="Proteomes" id="UP001152622"/>
    </source>
</evidence>
<protein>
    <submittedName>
        <fullName evidence="1">Uncharacterized protein</fullName>
    </submittedName>
</protein>
<comment type="caution">
    <text evidence="1">The sequence shown here is derived from an EMBL/GenBank/DDBJ whole genome shotgun (WGS) entry which is preliminary data.</text>
</comment>
<sequence length="196" mass="21820">MVRGVRGVAPCRGRGALLPTAGGEDEDDVLLRDQFQLGLHEGPLKQELQWQASPSQPHLPPGEVGHVQWRCPTRRERELLNPNPPAMVGHVGGAKTGLEEEEWQREGVPGRCPQVEVGWRKFPCLLDTGSQVTLFGEGYYRRWFGERPLQNPAVLEWLNLRGANGLQIPFIGYAVMDSPCHPTVDPVVKSCNTWIS</sequence>
<organism evidence="1 2">
    <name type="scientific">Synaphobranchus kaupii</name>
    <name type="common">Kaup's arrowtooth eel</name>
    <dbReference type="NCBI Taxonomy" id="118154"/>
    <lineage>
        <taxon>Eukaryota</taxon>
        <taxon>Metazoa</taxon>
        <taxon>Chordata</taxon>
        <taxon>Craniata</taxon>
        <taxon>Vertebrata</taxon>
        <taxon>Euteleostomi</taxon>
        <taxon>Actinopterygii</taxon>
        <taxon>Neopterygii</taxon>
        <taxon>Teleostei</taxon>
        <taxon>Anguilliformes</taxon>
        <taxon>Synaphobranchidae</taxon>
        <taxon>Synaphobranchus</taxon>
    </lineage>
</organism>
<dbReference type="EMBL" id="JAINUF010000017">
    <property type="protein sequence ID" value="KAJ8339347.1"/>
    <property type="molecule type" value="Genomic_DNA"/>
</dbReference>
<evidence type="ECO:0000313" key="1">
    <source>
        <dbReference type="EMBL" id="KAJ8339347.1"/>
    </source>
</evidence>